<protein>
    <submittedName>
        <fullName evidence="1">Uncharacterized protein</fullName>
    </submittedName>
</protein>
<gene>
    <name evidence="2" type="ORF">MM415A00947_0004</name>
    <name evidence="1" type="ORF">MM415B02028_0025</name>
</gene>
<evidence type="ECO:0000313" key="2">
    <source>
        <dbReference type="EMBL" id="QJA79049.1"/>
    </source>
</evidence>
<evidence type="ECO:0000313" key="1">
    <source>
        <dbReference type="EMBL" id="QJA55615.1"/>
    </source>
</evidence>
<organism evidence="1">
    <name type="scientific">viral metagenome</name>
    <dbReference type="NCBI Taxonomy" id="1070528"/>
    <lineage>
        <taxon>unclassified sequences</taxon>
        <taxon>metagenomes</taxon>
        <taxon>organismal metagenomes</taxon>
    </lineage>
</organism>
<dbReference type="EMBL" id="MT141168">
    <property type="protein sequence ID" value="QJA55615.1"/>
    <property type="molecule type" value="Genomic_DNA"/>
</dbReference>
<proteinExistence type="predicted"/>
<name>A0A6M3IDU2_9ZZZZ</name>
<dbReference type="EMBL" id="MT142365">
    <property type="protein sequence ID" value="QJA79049.1"/>
    <property type="molecule type" value="Genomic_DNA"/>
</dbReference>
<accession>A0A6M3IDU2</accession>
<dbReference type="AlphaFoldDB" id="A0A6M3IDU2"/>
<sequence length="70" mass="8122">MNIYLSDDGIYNSYAAAPNVYRSYQERVIMKASANHAVKEVYDYLNVKDLKVMVNRLLEVGLMIKEMDDE</sequence>
<reference evidence="1" key="1">
    <citation type="submission" date="2020-03" db="EMBL/GenBank/DDBJ databases">
        <title>The deep terrestrial virosphere.</title>
        <authorList>
            <person name="Holmfeldt K."/>
            <person name="Nilsson E."/>
            <person name="Simone D."/>
            <person name="Lopez-Fernandez M."/>
            <person name="Wu X."/>
            <person name="de Brujin I."/>
            <person name="Lundin D."/>
            <person name="Andersson A."/>
            <person name="Bertilsson S."/>
            <person name="Dopson M."/>
        </authorList>
    </citation>
    <scope>NUCLEOTIDE SEQUENCE</scope>
    <source>
        <strain evidence="2">MM415A00947</strain>
        <strain evidence="1">MM415B02028</strain>
    </source>
</reference>